<name>A0A5C4S371_CHLTI</name>
<accession>A0A5C4S371</accession>
<dbReference type="Gene3D" id="3.90.550.10">
    <property type="entry name" value="Spore Coat Polysaccharide Biosynthesis Protein SpsA, Chain A"/>
    <property type="match status" value="1"/>
</dbReference>
<proteinExistence type="inferred from homology"/>
<keyword evidence="7" id="KW-1185">Reference proteome</keyword>
<dbReference type="GO" id="GO:0016757">
    <property type="term" value="F:glycosyltransferase activity"/>
    <property type="evidence" value="ECO:0007669"/>
    <property type="project" value="UniProtKB-KW"/>
</dbReference>
<sequence>MRLYAVIVTFNRLKRLKKTLEMTLAENPEGVLVVNNASTDGTTEWLCSVKDQRLKVLNLSENKGGAGGFHAGFKWIVENTDAEWLVCYDDDAYPKTGAFSAFEKLPDSMQIGGIAAAVYLPDGQVAEMNRPSINPFTNIKTLLTAAVGGRMGFHIADDWYRSKVNKKIDQSSFVGLFLRVSLIKDKWGYPDEKLFIYADDMIYTNQITRSGYDILFVPKIEFVHDCVTLVQQKAVYNPLWKAFYTYRNGLKLYRIMAGRLFWLVVLPKIVAWILNARHYENKKAYLKVSFIAILDGLNGRFDRSHIEIIKISQC</sequence>
<evidence type="ECO:0000256" key="4">
    <source>
        <dbReference type="SAM" id="Phobius"/>
    </source>
</evidence>
<evidence type="ECO:0000313" key="7">
    <source>
        <dbReference type="Proteomes" id="UP000308271"/>
    </source>
</evidence>
<evidence type="ECO:0000256" key="2">
    <source>
        <dbReference type="ARBA" id="ARBA00022676"/>
    </source>
</evidence>
<evidence type="ECO:0000256" key="3">
    <source>
        <dbReference type="ARBA" id="ARBA00022679"/>
    </source>
</evidence>
<gene>
    <name evidence="6" type="ORF">FGF66_10280</name>
</gene>
<dbReference type="Proteomes" id="UP000308271">
    <property type="component" value="Unassembled WGS sequence"/>
</dbReference>
<dbReference type="PANTHER" id="PTHR43179">
    <property type="entry name" value="RHAMNOSYLTRANSFERASE WBBL"/>
    <property type="match status" value="1"/>
</dbReference>
<keyword evidence="4" id="KW-0812">Transmembrane</keyword>
<dbReference type="RefSeq" id="WP_139457553.1">
    <property type="nucleotide sequence ID" value="NZ_VDCH01000026.1"/>
</dbReference>
<dbReference type="PANTHER" id="PTHR43179:SF12">
    <property type="entry name" value="GALACTOFURANOSYLTRANSFERASE GLFT2"/>
    <property type="match status" value="1"/>
</dbReference>
<protein>
    <submittedName>
        <fullName evidence="6">Glycosyltransferase</fullName>
    </submittedName>
</protein>
<feature type="domain" description="Glycosyltransferase 2-like" evidence="5">
    <location>
        <begin position="5"/>
        <end position="107"/>
    </location>
</feature>
<comment type="caution">
    <text evidence="6">The sequence shown here is derived from an EMBL/GenBank/DDBJ whole genome shotgun (WGS) entry which is preliminary data.</text>
</comment>
<comment type="similarity">
    <text evidence="1">Belongs to the glycosyltransferase 2 family.</text>
</comment>
<dbReference type="SUPFAM" id="SSF53448">
    <property type="entry name" value="Nucleotide-diphospho-sugar transferases"/>
    <property type="match status" value="1"/>
</dbReference>
<evidence type="ECO:0000313" key="6">
    <source>
        <dbReference type="EMBL" id="TNJ37589.1"/>
    </source>
</evidence>
<keyword evidence="4" id="KW-1133">Transmembrane helix</keyword>
<dbReference type="AlphaFoldDB" id="A0A5C4S371"/>
<evidence type="ECO:0000259" key="5">
    <source>
        <dbReference type="Pfam" id="PF00535"/>
    </source>
</evidence>
<evidence type="ECO:0000256" key="1">
    <source>
        <dbReference type="ARBA" id="ARBA00006739"/>
    </source>
</evidence>
<feature type="transmembrane region" description="Helical" evidence="4">
    <location>
        <begin position="252"/>
        <end position="274"/>
    </location>
</feature>
<organism evidence="6 7">
    <name type="scientific">Chlorobaculum thiosulfatiphilum</name>
    <name type="common">Chlorobium limicola f.sp. thiosulfatophilum</name>
    <dbReference type="NCBI Taxonomy" id="115852"/>
    <lineage>
        <taxon>Bacteria</taxon>
        <taxon>Pseudomonadati</taxon>
        <taxon>Chlorobiota</taxon>
        <taxon>Chlorobiia</taxon>
        <taxon>Chlorobiales</taxon>
        <taxon>Chlorobiaceae</taxon>
        <taxon>Chlorobaculum</taxon>
    </lineage>
</organism>
<dbReference type="OrthoDB" id="9771846at2"/>
<dbReference type="InterPro" id="IPR001173">
    <property type="entry name" value="Glyco_trans_2-like"/>
</dbReference>
<dbReference type="Pfam" id="PF00535">
    <property type="entry name" value="Glycos_transf_2"/>
    <property type="match status" value="1"/>
</dbReference>
<keyword evidence="3 6" id="KW-0808">Transferase</keyword>
<reference evidence="6 7" key="1">
    <citation type="submission" date="2019-05" db="EMBL/GenBank/DDBJ databases">
        <title>Draft Whole-Genome sequence of the green sulfur bacterium Chlorobaculum thiosulfatiphilum DSM 249.</title>
        <authorList>
            <person name="Meyer T.E."/>
            <person name="Kyndt J.A."/>
        </authorList>
    </citation>
    <scope>NUCLEOTIDE SEQUENCE [LARGE SCALE GENOMIC DNA]</scope>
    <source>
        <strain evidence="6 7">DSM 249</strain>
    </source>
</reference>
<dbReference type="EMBL" id="VDCH01000026">
    <property type="protein sequence ID" value="TNJ37589.1"/>
    <property type="molecule type" value="Genomic_DNA"/>
</dbReference>
<keyword evidence="4" id="KW-0472">Membrane</keyword>
<keyword evidence="2" id="KW-0328">Glycosyltransferase</keyword>
<dbReference type="InterPro" id="IPR029044">
    <property type="entry name" value="Nucleotide-diphossugar_trans"/>
</dbReference>